<keyword evidence="3" id="KW-1185">Reference proteome</keyword>
<evidence type="ECO:0000313" key="3">
    <source>
        <dbReference type="Proteomes" id="UP000053766"/>
    </source>
</evidence>
<evidence type="ECO:0000313" key="2">
    <source>
        <dbReference type="EMBL" id="KJH42403.1"/>
    </source>
</evidence>
<organism evidence="2 3">
    <name type="scientific">Dictyocaulus viviparus</name>
    <name type="common">Bovine lungworm</name>
    <dbReference type="NCBI Taxonomy" id="29172"/>
    <lineage>
        <taxon>Eukaryota</taxon>
        <taxon>Metazoa</taxon>
        <taxon>Ecdysozoa</taxon>
        <taxon>Nematoda</taxon>
        <taxon>Chromadorea</taxon>
        <taxon>Rhabditida</taxon>
        <taxon>Rhabditina</taxon>
        <taxon>Rhabditomorpha</taxon>
        <taxon>Strongyloidea</taxon>
        <taxon>Metastrongylidae</taxon>
        <taxon>Dictyocaulus</taxon>
    </lineage>
</organism>
<sequence length="164" mass="18259">MTTSKYADFLTSFLTNYPGETTSSSPQPPTLVIPQTTIPLWMVATTKPSFHGQHEINEGNRKNEDKIVSDLEREDEHDKGVNKVSKTAIIEAGGQKTSAVNWIVAAIAVIVLLLILLATIVFVLRYVKQSRKLHGKYNPAREEHALSAAYSMPMSHISKEERLI</sequence>
<protein>
    <submittedName>
        <fullName evidence="2">Uncharacterized protein</fullName>
    </submittedName>
</protein>
<keyword evidence="1" id="KW-0812">Transmembrane</keyword>
<feature type="transmembrane region" description="Helical" evidence="1">
    <location>
        <begin position="102"/>
        <end position="127"/>
    </location>
</feature>
<reference evidence="3" key="2">
    <citation type="journal article" date="2016" name="Sci. Rep.">
        <title>Dictyocaulus viviparus genome, variome and transcriptome elucidate lungworm biology and support future intervention.</title>
        <authorList>
            <person name="McNulty S.N."/>
            <person name="Strube C."/>
            <person name="Rosa B.A."/>
            <person name="Martin J.C."/>
            <person name="Tyagi R."/>
            <person name="Choi Y.J."/>
            <person name="Wang Q."/>
            <person name="Hallsworth Pepin K."/>
            <person name="Zhang X."/>
            <person name="Ozersky P."/>
            <person name="Wilson R.K."/>
            <person name="Sternberg P.W."/>
            <person name="Gasser R.B."/>
            <person name="Mitreva M."/>
        </authorList>
    </citation>
    <scope>NUCLEOTIDE SEQUENCE [LARGE SCALE GENOMIC DNA]</scope>
    <source>
        <strain evidence="3">HannoverDv2000</strain>
    </source>
</reference>
<gene>
    <name evidence="2" type="ORF">DICVIV_11615</name>
</gene>
<evidence type="ECO:0000256" key="1">
    <source>
        <dbReference type="SAM" id="Phobius"/>
    </source>
</evidence>
<dbReference type="STRING" id="29172.A0A0D8XCS1"/>
<proteinExistence type="predicted"/>
<keyword evidence="1" id="KW-0472">Membrane</keyword>
<keyword evidence="1" id="KW-1133">Transmembrane helix</keyword>
<accession>A0A0D8XCS1</accession>
<dbReference type="EMBL" id="KN716670">
    <property type="protein sequence ID" value="KJH42403.1"/>
    <property type="molecule type" value="Genomic_DNA"/>
</dbReference>
<reference evidence="2 3" key="1">
    <citation type="submission" date="2013-11" db="EMBL/GenBank/DDBJ databases">
        <title>Draft genome of the bovine lungworm Dictyocaulus viviparus.</title>
        <authorList>
            <person name="Mitreva M."/>
        </authorList>
    </citation>
    <scope>NUCLEOTIDE SEQUENCE [LARGE SCALE GENOMIC DNA]</scope>
    <source>
        <strain evidence="2 3">HannoverDv2000</strain>
    </source>
</reference>
<name>A0A0D8XCS1_DICVI</name>
<dbReference type="Proteomes" id="UP000053766">
    <property type="component" value="Unassembled WGS sequence"/>
</dbReference>
<dbReference type="AlphaFoldDB" id="A0A0D8XCS1"/>
<dbReference type="OrthoDB" id="283575at2759"/>